<keyword evidence="2" id="KW-0547">Nucleotide-binding</keyword>
<dbReference type="InterPro" id="IPR000890">
    <property type="entry name" value="Aliphatic_acid_kin_short-chain"/>
</dbReference>
<dbReference type="EMBL" id="LAZR01038427">
    <property type="protein sequence ID" value="KKL19598.1"/>
    <property type="molecule type" value="Genomic_DNA"/>
</dbReference>
<name>A0A0F9E6A9_9ZZZZ</name>
<dbReference type="HAMAP" id="MF_00020">
    <property type="entry name" value="Acetate_kinase"/>
    <property type="match status" value="1"/>
</dbReference>
<keyword evidence="3" id="KW-0418">Kinase</keyword>
<keyword evidence="1" id="KW-0808">Transferase</keyword>
<proteinExistence type="inferred from homology"/>
<dbReference type="PANTHER" id="PTHR21060:SF15">
    <property type="entry name" value="ACETATE KINASE-RELATED"/>
    <property type="match status" value="1"/>
</dbReference>
<gene>
    <name evidence="5" type="ORF">LCGC14_2463860</name>
</gene>
<dbReference type="Gene3D" id="3.30.420.40">
    <property type="match status" value="1"/>
</dbReference>
<dbReference type="Pfam" id="PF00871">
    <property type="entry name" value="Acetate_kinase"/>
    <property type="match status" value="1"/>
</dbReference>
<dbReference type="InterPro" id="IPR004372">
    <property type="entry name" value="Ac/propionate_kinase"/>
</dbReference>
<dbReference type="GO" id="GO:0008776">
    <property type="term" value="F:acetate kinase activity"/>
    <property type="evidence" value="ECO:0007669"/>
    <property type="project" value="TreeGrafter"/>
</dbReference>
<dbReference type="AlphaFoldDB" id="A0A0F9E6A9"/>
<evidence type="ECO:0000256" key="3">
    <source>
        <dbReference type="ARBA" id="ARBA00022777"/>
    </source>
</evidence>
<dbReference type="PANTHER" id="PTHR21060">
    <property type="entry name" value="ACETATE KINASE"/>
    <property type="match status" value="1"/>
</dbReference>
<evidence type="ECO:0008006" key="6">
    <source>
        <dbReference type="Google" id="ProtNLM"/>
    </source>
</evidence>
<evidence type="ECO:0000256" key="2">
    <source>
        <dbReference type="ARBA" id="ARBA00022741"/>
    </source>
</evidence>
<dbReference type="GO" id="GO:0005524">
    <property type="term" value="F:ATP binding"/>
    <property type="evidence" value="ECO:0007669"/>
    <property type="project" value="UniProtKB-KW"/>
</dbReference>
<evidence type="ECO:0000256" key="4">
    <source>
        <dbReference type="ARBA" id="ARBA00022840"/>
    </source>
</evidence>
<evidence type="ECO:0000256" key="1">
    <source>
        <dbReference type="ARBA" id="ARBA00022679"/>
    </source>
</evidence>
<reference evidence="5" key="1">
    <citation type="journal article" date="2015" name="Nature">
        <title>Complex archaea that bridge the gap between prokaryotes and eukaryotes.</title>
        <authorList>
            <person name="Spang A."/>
            <person name="Saw J.H."/>
            <person name="Jorgensen S.L."/>
            <person name="Zaremba-Niedzwiedzka K."/>
            <person name="Martijn J."/>
            <person name="Lind A.E."/>
            <person name="van Eijk R."/>
            <person name="Schleper C."/>
            <person name="Guy L."/>
            <person name="Ettema T.J."/>
        </authorList>
    </citation>
    <scope>NUCLEOTIDE SEQUENCE</scope>
</reference>
<organism evidence="5">
    <name type="scientific">marine sediment metagenome</name>
    <dbReference type="NCBI Taxonomy" id="412755"/>
    <lineage>
        <taxon>unclassified sequences</taxon>
        <taxon>metagenomes</taxon>
        <taxon>ecological metagenomes</taxon>
    </lineage>
</organism>
<accession>A0A0F9E6A9</accession>
<dbReference type="InterPro" id="IPR043129">
    <property type="entry name" value="ATPase_NBD"/>
</dbReference>
<dbReference type="GO" id="GO:0006083">
    <property type="term" value="P:acetate metabolic process"/>
    <property type="evidence" value="ECO:0007669"/>
    <property type="project" value="TreeGrafter"/>
</dbReference>
<sequence>MGTRSGDVDPSLAGFLARKEGVPVEEAEGWLNTQSGLLGVSGRSPDMRELLEAEARGDARAALAVEMFGYRVRKYIGAYLAVLGGADAIVFGGGIGENAPQVRSRICDGMEWYGLILDEERNKAAVGQEAQISTDGSRLHVYVIPVDEASIIVRDTLSCLGRSGGA</sequence>
<keyword evidence="4" id="KW-0067">ATP-binding</keyword>
<dbReference type="SUPFAM" id="SSF53067">
    <property type="entry name" value="Actin-like ATPase domain"/>
    <property type="match status" value="1"/>
</dbReference>
<comment type="caution">
    <text evidence="5">The sequence shown here is derived from an EMBL/GenBank/DDBJ whole genome shotgun (WGS) entry which is preliminary data.</text>
</comment>
<evidence type="ECO:0000313" key="5">
    <source>
        <dbReference type="EMBL" id="KKL19598.1"/>
    </source>
</evidence>
<dbReference type="PRINTS" id="PR00471">
    <property type="entry name" value="ACETATEKNASE"/>
</dbReference>
<protein>
    <recommendedName>
        <fullName evidence="6">Acetate kinase</fullName>
    </recommendedName>
</protein>